<feature type="compositionally biased region" description="Pro residues" evidence="1">
    <location>
        <begin position="196"/>
        <end position="205"/>
    </location>
</feature>
<dbReference type="Proteomes" id="UP001292094">
    <property type="component" value="Unassembled WGS sequence"/>
</dbReference>
<feature type="compositionally biased region" description="Low complexity" evidence="1">
    <location>
        <begin position="273"/>
        <end position="291"/>
    </location>
</feature>
<feature type="compositionally biased region" description="Polar residues" evidence="1">
    <location>
        <begin position="162"/>
        <end position="173"/>
    </location>
</feature>
<evidence type="ECO:0000256" key="1">
    <source>
        <dbReference type="SAM" id="MobiDB-lite"/>
    </source>
</evidence>
<gene>
    <name evidence="2" type="ORF">Pmani_011983</name>
</gene>
<dbReference type="EMBL" id="JAWZYT010000973">
    <property type="protein sequence ID" value="KAK4316910.1"/>
    <property type="molecule type" value="Genomic_DNA"/>
</dbReference>
<sequence length="325" mass="34108">MKGFDLGVSSLGSHFNLATAAVLPATAEVVEAAAVKRSPQNKLAKLARLAEARLGRPTNKRRWGTLVEAAKVKKLLSKSQSDHSESSSDAGNEVMVTGEAVEENKILDNLPCTPIITPLPDPPIKGIMRDDDRCYEARRHDKVSETMHLDASALVDKRPPKNSVSFDQGSVGQTIHKGEGGEGSSSTPSHSSTETEPPPPYPQWPRPSSVTSSLAQAAPTSPSSPFSQWPRPSSVTSSLTQAAPTSPSSPYPQWPRPSSVTSSLAQPAPTPPSSGSGSLPPLPPSESSEPLVGGGGRPANGSLQPPPHHLPGIQPVNRHMAGGWL</sequence>
<accession>A0AAE1UF42</accession>
<feature type="compositionally biased region" description="Polar residues" evidence="1">
    <location>
        <begin position="210"/>
        <end position="246"/>
    </location>
</feature>
<evidence type="ECO:0000313" key="3">
    <source>
        <dbReference type="Proteomes" id="UP001292094"/>
    </source>
</evidence>
<proteinExistence type="predicted"/>
<evidence type="ECO:0000313" key="2">
    <source>
        <dbReference type="EMBL" id="KAK4316910.1"/>
    </source>
</evidence>
<keyword evidence="3" id="KW-1185">Reference proteome</keyword>
<protein>
    <submittedName>
        <fullName evidence="2">Uncharacterized protein</fullName>
    </submittedName>
</protein>
<comment type="caution">
    <text evidence="2">The sequence shown here is derived from an EMBL/GenBank/DDBJ whole genome shotgun (WGS) entry which is preliminary data.</text>
</comment>
<dbReference type="AlphaFoldDB" id="A0AAE1UF42"/>
<feature type="compositionally biased region" description="Polar residues" evidence="1">
    <location>
        <begin position="256"/>
        <end position="265"/>
    </location>
</feature>
<feature type="compositionally biased region" description="Low complexity" evidence="1">
    <location>
        <begin position="184"/>
        <end position="195"/>
    </location>
</feature>
<feature type="region of interest" description="Disordered" evidence="1">
    <location>
        <begin position="148"/>
        <end position="325"/>
    </location>
</feature>
<reference evidence="2" key="1">
    <citation type="submission" date="2023-11" db="EMBL/GenBank/DDBJ databases">
        <title>Genome assemblies of two species of porcelain crab, Petrolisthes cinctipes and Petrolisthes manimaculis (Anomura: Porcellanidae).</title>
        <authorList>
            <person name="Angst P."/>
        </authorList>
    </citation>
    <scope>NUCLEOTIDE SEQUENCE</scope>
    <source>
        <strain evidence="2">PB745_02</strain>
        <tissue evidence="2">Gill</tissue>
    </source>
</reference>
<organism evidence="2 3">
    <name type="scientific">Petrolisthes manimaculis</name>
    <dbReference type="NCBI Taxonomy" id="1843537"/>
    <lineage>
        <taxon>Eukaryota</taxon>
        <taxon>Metazoa</taxon>
        <taxon>Ecdysozoa</taxon>
        <taxon>Arthropoda</taxon>
        <taxon>Crustacea</taxon>
        <taxon>Multicrustacea</taxon>
        <taxon>Malacostraca</taxon>
        <taxon>Eumalacostraca</taxon>
        <taxon>Eucarida</taxon>
        <taxon>Decapoda</taxon>
        <taxon>Pleocyemata</taxon>
        <taxon>Anomura</taxon>
        <taxon>Galatheoidea</taxon>
        <taxon>Porcellanidae</taxon>
        <taxon>Petrolisthes</taxon>
    </lineage>
</organism>
<name>A0AAE1UF42_9EUCA</name>